<accession>A0A2Z4RE81</accession>
<feature type="chain" id="PRO_5036327296" evidence="3">
    <location>
        <begin position="27"/>
        <end position="368"/>
    </location>
</feature>
<dbReference type="PANTHER" id="PTHR47199">
    <property type="entry name" value="PHOTOSYSTEM II STABILITY/ASSEMBLY FACTOR HCF136, CHLOROPLASTIC"/>
    <property type="match status" value="1"/>
</dbReference>
<dbReference type="GO" id="GO:0015979">
    <property type="term" value="P:photosynthesis"/>
    <property type="evidence" value="ECO:0007669"/>
    <property type="project" value="UniProtKB-KW"/>
</dbReference>
<dbReference type="Pfam" id="PF14870">
    <property type="entry name" value="PSII_BNR"/>
    <property type="match status" value="2"/>
</dbReference>
<evidence type="ECO:0000313" key="5">
    <source>
        <dbReference type="EMBL" id="AWY38638.1"/>
    </source>
</evidence>
<keyword evidence="2" id="KW-0604">Photosystem II</keyword>
<protein>
    <submittedName>
        <fullName evidence="5">Glycosyl hydrolase</fullName>
    </submittedName>
</protein>
<dbReference type="GO" id="GO:0016787">
    <property type="term" value="F:hydrolase activity"/>
    <property type="evidence" value="ECO:0007669"/>
    <property type="project" value="UniProtKB-KW"/>
</dbReference>
<organism evidence="5 7">
    <name type="scientific">Pseudomonas putida</name>
    <name type="common">Arthrobacter siderocapsulatus</name>
    <dbReference type="NCBI Taxonomy" id="303"/>
    <lineage>
        <taxon>Bacteria</taxon>
        <taxon>Pseudomonadati</taxon>
        <taxon>Pseudomonadota</taxon>
        <taxon>Gammaproteobacteria</taxon>
        <taxon>Pseudomonadales</taxon>
        <taxon>Pseudomonadaceae</taxon>
        <taxon>Pseudomonas</taxon>
    </lineage>
</organism>
<dbReference type="PANTHER" id="PTHR47199:SF2">
    <property type="entry name" value="PHOTOSYSTEM II STABILITY_ASSEMBLY FACTOR HCF136, CHLOROPLASTIC"/>
    <property type="match status" value="1"/>
</dbReference>
<feature type="signal peptide" evidence="3">
    <location>
        <begin position="1"/>
        <end position="26"/>
    </location>
</feature>
<feature type="domain" description="Photosynthesis system II assembly factor Ycf48/Hcf136-like" evidence="4">
    <location>
        <begin position="61"/>
        <end position="120"/>
    </location>
</feature>
<keyword evidence="3" id="KW-0732">Signal</keyword>
<evidence type="ECO:0000259" key="4">
    <source>
        <dbReference type="Pfam" id="PF14870"/>
    </source>
</evidence>
<evidence type="ECO:0000313" key="6">
    <source>
        <dbReference type="EMBL" id="AWY38938.1"/>
    </source>
</evidence>
<dbReference type="InterPro" id="IPR028203">
    <property type="entry name" value="PSII_CF48-like_dom"/>
</dbReference>
<reference evidence="5 7" key="1">
    <citation type="submission" date="2018-05" db="EMBL/GenBank/DDBJ databases">
        <title>Whole genome sequence of Pseudomonas putida JBC17.</title>
        <authorList>
            <person name="Lee Y.H."/>
            <person name="David K."/>
        </authorList>
    </citation>
    <scope>NUCLEOTIDE SEQUENCE [LARGE SCALE GENOMIC DNA]</scope>
    <source>
        <strain evidence="5 7">JBC17</strain>
    </source>
</reference>
<keyword evidence="1" id="KW-0602">Photosynthesis</keyword>
<evidence type="ECO:0000256" key="3">
    <source>
        <dbReference type="SAM" id="SignalP"/>
    </source>
</evidence>
<proteinExistence type="predicted"/>
<feature type="domain" description="Photosynthesis system II assembly factor Ycf48/Hcf136-like" evidence="4">
    <location>
        <begin position="160"/>
        <end position="287"/>
    </location>
</feature>
<dbReference type="OrthoDB" id="9813892at2"/>
<dbReference type="EMBL" id="CP029693">
    <property type="protein sequence ID" value="AWY38638.1"/>
    <property type="molecule type" value="Genomic_DNA"/>
</dbReference>
<evidence type="ECO:0000313" key="7">
    <source>
        <dbReference type="Proteomes" id="UP000250299"/>
    </source>
</evidence>
<dbReference type="InterPro" id="IPR015943">
    <property type="entry name" value="WD40/YVTN_repeat-like_dom_sf"/>
</dbReference>
<dbReference type="Proteomes" id="UP000250299">
    <property type="component" value="Chromosome"/>
</dbReference>
<keyword evidence="5" id="KW-0378">Hydrolase</keyword>
<dbReference type="EMBL" id="CP029693">
    <property type="protein sequence ID" value="AWY38938.1"/>
    <property type="molecule type" value="Genomic_DNA"/>
</dbReference>
<dbReference type="AlphaFoldDB" id="A0A2Z4RE81"/>
<sequence>MCSYKNNYLQLACGVVLSVLQGVSFAADYVDVLDLPARVSALSVNSPLSGMTRAGSRVISVGQRGHILFSDDSGLHWQQASVPVSADLTAVNFPTASQGWAVGNDGVVLHSSDAGATWQKQLDGRQIGSLLIEHYSALAKAEPNNEQWPQLATEGQRLMDQGADKPLLDVWFANEKTGYVVGVFNLILRTDDGGQTWTPFQDRTDNPQGFHLNAIASTGDALYIAGEQGLLLKWDDSAQRFTAVETPYQGSFFGVLGKPGEVLVYGLRGNVLRSSDGGQSWAALDSGLHLSITAGLIDAAGHYRLFTQGGQMLVSQGQGAQMHLVQQSAPAPVAGATQAADGQLVLAGSRGARTLPVAPVPKAAAIEP</sequence>
<name>A0A2Z4RE81_PSEPU</name>
<evidence type="ECO:0000256" key="2">
    <source>
        <dbReference type="ARBA" id="ARBA00023276"/>
    </source>
</evidence>
<evidence type="ECO:0000256" key="1">
    <source>
        <dbReference type="ARBA" id="ARBA00022531"/>
    </source>
</evidence>
<gene>
    <name evidence="5" type="ORF">DKY63_01455</name>
    <name evidence="6" type="ORF">DKY63_03025</name>
</gene>
<dbReference type="Gene3D" id="2.130.10.10">
    <property type="entry name" value="YVTN repeat-like/Quinoprotein amine dehydrogenase"/>
    <property type="match status" value="2"/>
</dbReference>
<dbReference type="GO" id="GO:0009523">
    <property type="term" value="C:photosystem II"/>
    <property type="evidence" value="ECO:0007669"/>
    <property type="project" value="UniProtKB-KW"/>
</dbReference>
<dbReference type="RefSeq" id="WP_110962457.1">
    <property type="nucleotide sequence ID" value="NZ_CP029693.1"/>
</dbReference>
<dbReference type="SUPFAM" id="SSF110296">
    <property type="entry name" value="Oligoxyloglucan reducing end-specific cellobiohydrolase"/>
    <property type="match status" value="1"/>
</dbReference>